<organism evidence="3 4">
    <name type="scientific">Coleophoma crateriformis</name>
    <dbReference type="NCBI Taxonomy" id="565419"/>
    <lineage>
        <taxon>Eukaryota</taxon>
        <taxon>Fungi</taxon>
        <taxon>Dikarya</taxon>
        <taxon>Ascomycota</taxon>
        <taxon>Pezizomycotina</taxon>
        <taxon>Leotiomycetes</taxon>
        <taxon>Helotiales</taxon>
        <taxon>Dermateaceae</taxon>
        <taxon>Coleophoma</taxon>
    </lineage>
</organism>
<proteinExistence type="predicted"/>
<feature type="domain" description="C2H2-type" evidence="2">
    <location>
        <begin position="396"/>
        <end position="416"/>
    </location>
</feature>
<feature type="region of interest" description="Disordered" evidence="1">
    <location>
        <begin position="101"/>
        <end position="145"/>
    </location>
</feature>
<gene>
    <name evidence="3" type="ORF">BP5796_02526</name>
</gene>
<protein>
    <recommendedName>
        <fullName evidence="2">C2H2-type domain-containing protein</fullName>
    </recommendedName>
</protein>
<evidence type="ECO:0000313" key="4">
    <source>
        <dbReference type="Proteomes" id="UP000256328"/>
    </source>
</evidence>
<dbReference type="EMBL" id="PDLN01000003">
    <property type="protein sequence ID" value="RDW91361.1"/>
    <property type="molecule type" value="Genomic_DNA"/>
</dbReference>
<feature type="region of interest" description="Disordered" evidence="1">
    <location>
        <begin position="60"/>
        <end position="85"/>
    </location>
</feature>
<feature type="compositionally biased region" description="Polar residues" evidence="1">
    <location>
        <begin position="106"/>
        <end position="134"/>
    </location>
</feature>
<evidence type="ECO:0000256" key="1">
    <source>
        <dbReference type="SAM" id="MobiDB-lite"/>
    </source>
</evidence>
<sequence length="552" mass="62530">MPPITREQENTLLRWAVYIKHRPGNSAKAFLKAENGLTSDQIDMWWQITMAEINQGGKFGRDLRASQPAQSGMDVGQNSEPTLQPYEPSVYQSAMAFPEPSDQWPLISSPTSYQAAQEPSRPWQQHSRQTSHLSSHPGHCSVSSTGTETSSFSSLFFPGSENTASTRSSALSQNSLWSMTRGPHSYSTSNDMDFELFSPEPVDTITGPLWPITDDEWPLARKSQEHDLTLSHLCEPSFSQQKRSASKSNHRRQGSEQALNPSHPQPVSSKPTVRYACTACKKSFNKPYEWRRHEGSSCEPQTDWICMHGNKPDIQTSNGWKCAFCDVSTTDHATVKGHLEHNHHISKCITKDVVHRTINRKDKFKDHLKNIHNLAESTSHWESWEHKTAEKFAWGCGFCGKCLYSWDERMKHIAAHYEDQGCDVERWNSDLVIKGLLSQNREPGFDIECEWRRLSRDAPGTLGWRGDCVEDLKRRLEFRIGDLAELVTEVRRAAVVVRNEGPRRTGFPEKPLPPPPVEQDDGAMGEVEDEDEGDYGMVFDTLRPAADIRMHG</sequence>
<dbReference type="Proteomes" id="UP000256328">
    <property type="component" value="Unassembled WGS sequence"/>
</dbReference>
<feature type="compositionally biased region" description="Acidic residues" evidence="1">
    <location>
        <begin position="518"/>
        <end position="534"/>
    </location>
</feature>
<dbReference type="OrthoDB" id="10056939at2759"/>
<accession>A0A3D8SYW9</accession>
<reference evidence="3 4" key="1">
    <citation type="journal article" date="2018" name="IMA Fungus">
        <title>IMA Genome-F 9: Draft genome sequence of Annulohypoxylon stygium, Aspergillus mulundensis, Berkeleyomyces basicola (syn. Thielaviopsis basicola), Ceratocystis smalleyi, two Cercospora beticola strains, Coleophoma cylindrospora, Fusarium fracticaudum, Phialophora cf. hyalina, and Morchella septimelata.</title>
        <authorList>
            <person name="Wingfield B.D."/>
            <person name="Bills G.F."/>
            <person name="Dong Y."/>
            <person name="Huang W."/>
            <person name="Nel W.J."/>
            <person name="Swalarsk-Parry B.S."/>
            <person name="Vaghefi N."/>
            <person name="Wilken P.M."/>
            <person name="An Z."/>
            <person name="de Beer Z.W."/>
            <person name="De Vos L."/>
            <person name="Chen L."/>
            <person name="Duong T.A."/>
            <person name="Gao Y."/>
            <person name="Hammerbacher A."/>
            <person name="Kikkert J.R."/>
            <person name="Li Y."/>
            <person name="Li H."/>
            <person name="Li K."/>
            <person name="Li Q."/>
            <person name="Liu X."/>
            <person name="Ma X."/>
            <person name="Naidoo K."/>
            <person name="Pethybridge S.J."/>
            <person name="Sun J."/>
            <person name="Steenkamp E.T."/>
            <person name="van der Nest M.A."/>
            <person name="van Wyk S."/>
            <person name="Wingfield M.J."/>
            <person name="Xiong C."/>
            <person name="Yue Q."/>
            <person name="Zhang X."/>
        </authorList>
    </citation>
    <scope>NUCLEOTIDE SEQUENCE [LARGE SCALE GENOMIC DNA]</scope>
    <source>
        <strain evidence="3 4">BP5796</strain>
    </source>
</reference>
<name>A0A3D8SYW9_9HELO</name>
<comment type="caution">
    <text evidence="3">The sequence shown here is derived from an EMBL/GenBank/DDBJ whole genome shotgun (WGS) entry which is preliminary data.</text>
</comment>
<feature type="compositionally biased region" description="Polar residues" evidence="1">
    <location>
        <begin position="255"/>
        <end position="270"/>
    </location>
</feature>
<dbReference type="InterPro" id="IPR013087">
    <property type="entry name" value="Znf_C2H2_type"/>
</dbReference>
<keyword evidence="4" id="KW-1185">Reference proteome</keyword>
<feature type="region of interest" description="Disordered" evidence="1">
    <location>
        <begin position="238"/>
        <end position="270"/>
    </location>
</feature>
<dbReference type="AlphaFoldDB" id="A0A3D8SYW9"/>
<feature type="region of interest" description="Disordered" evidence="1">
    <location>
        <begin position="502"/>
        <end position="538"/>
    </location>
</feature>
<evidence type="ECO:0000313" key="3">
    <source>
        <dbReference type="EMBL" id="RDW91361.1"/>
    </source>
</evidence>
<evidence type="ECO:0000259" key="2">
    <source>
        <dbReference type="PROSITE" id="PS00028"/>
    </source>
</evidence>
<dbReference type="SMART" id="SM00355">
    <property type="entry name" value="ZnF_C2H2"/>
    <property type="match status" value="3"/>
</dbReference>
<dbReference type="PROSITE" id="PS00028">
    <property type="entry name" value="ZINC_FINGER_C2H2_1"/>
    <property type="match status" value="1"/>
</dbReference>